<dbReference type="AlphaFoldDB" id="A0A4U5PHY8"/>
<keyword evidence="1" id="KW-1133">Transmembrane helix</keyword>
<name>A0A4U5PHY8_STECR</name>
<keyword evidence="1" id="KW-0812">Transmembrane</keyword>
<keyword evidence="1" id="KW-0472">Membrane</keyword>
<reference evidence="3 4" key="2">
    <citation type="journal article" date="2019" name="G3 (Bethesda)">
        <title>Hybrid Assembly of the Genome of the Entomopathogenic Nematode Steinernema carpocapsae Identifies the X-Chromosome.</title>
        <authorList>
            <person name="Serra L."/>
            <person name="Macchietto M."/>
            <person name="Macias-Munoz A."/>
            <person name="McGill C.J."/>
            <person name="Rodriguez I.M."/>
            <person name="Rodriguez B."/>
            <person name="Murad R."/>
            <person name="Mortazavi A."/>
        </authorList>
    </citation>
    <scope>NUCLEOTIDE SEQUENCE [LARGE SCALE GENOMIC DNA]</scope>
    <source>
        <strain evidence="3 4">ALL</strain>
    </source>
</reference>
<organism evidence="3 4">
    <name type="scientific">Steinernema carpocapsae</name>
    <name type="common">Entomopathogenic nematode</name>
    <dbReference type="NCBI Taxonomy" id="34508"/>
    <lineage>
        <taxon>Eukaryota</taxon>
        <taxon>Metazoa</taxon>
        <taxon>Ecdysozoa</taxon>
        <taxon>Nematoda</taxon>
        <taxon>Chromadorea</taxon>
        <taxon>Rhabditida</taxon>
        <taxon>Tylenchina</taxon>
        <taxon>Panagrolaimomorpha</taxon>
        <taxon>Strongyloidoidea</taxon>
        <taxon>Steinernematidae</taxon>
        <taxon>Steinernema</taxon>
    </lineage>
</organism>
<gene>
    <name evidence="3" type="ORF">L596_010133</name>
</gene>
<keyword evidence="4" id="KW-1185">Reference proteome</keyword>
<protein>
    <submittedName>
        <fullName evidence="3">Uncharacterized protein</fullName>
    </submittedName>
</protein>
<evidence type="ECO:0000256" key="1">
    <source>
        <dbReference type="SAM" id="Phobius"/>
    </source>
</evidence>
<sequence>MGVLRFAALLALFVFSFPAIQANTILEIDRLSYDVLGALRTRPDALDSYTLRFCFNNSLVCKENHFFDLERNEPHGLVRFEEGDCSWFGYHLNVSLISSSGDYRLMSSLSPFRRHEWTQTTLREENNPYFEVSFRHRFVCKEGFGGAKCDHRLNPITPKEAQEPFKPPPAPVTPNPSTSQSQSLFFLTQSFLLLLLVVSLFTLLIFISLCFFLAYRKQKAHQFKTEIDPEKVSISTISSTVSLNSRPEIQVETVDEEYCRSEE</sequence>
<reference evidence="3 4" key="1">
    <citation type="journal article" date="2015" name="Genome Biol.">
        <title>Comparative genomics of Steinernema reveals deeply conserved gene regulatory networks.</title>
        <authorList>
            <person name="Dillman A.R."/>
            <person name="Macchietto M."/>
            <person name="Porter C.F."/>
            <person name="Rogers A."/>
            <person name="Williams B."/>
            <person name="Antoshechkin I."/>
            <person name="Lee M.M."/>
            <person name="Goodwin Z."/>
            <person name="Lu X."/>
            <person name="Lewis E.E."/>
            <person name="Goodrich-Blair H."/>
            <person name="Stock S.P."/>
            <person name="Adams B.J."/>
            <person name="Sternberg P.W."/>
            <person name="Mortazavi A."/>
        </authorList>
    </citation>
    <scope>NUCLEOTIDE SEQUENCE [LARGE SCALE GENOMIC DNA]</scope>
    <source>
        <strain evidence="3 4">ALL</strain>
    </source>
</reference>
<proteinExistence type="predicted"/>
<keyword evidence="2" id="KW-0732">Signal</keyword>
<comment type="caution">
    <text evidence="3">The sequence shown here is derived from an EMBL/GenBank/DDBJ whole genome shotgun (WGS) entry which is preliminary data.</text>
</comment>
<evidence type="ECO:0000313" key="4">
    <source>
        <dbReference type="Proteomes" id="UP000298663"/>
    </source>
</evidence>
<feature type="signal peptide" evidence="2">
    <location>
        <begin position="1"/>
        <end position="22"/>
    </location>
</feature>
<feature type="chain" id="PRO_5020819291" evidence="2">
    <location>
        <begin position="23"/>
        <end position="263"/>
    </location>
</feature>
<evidence type="ECO:0000313" key="3">
    <source>
        <dbReference type="EMBL" id="TKR96056.1"/>
    </source>
</evidence>
<dbReference type="Proteomes" id="UP000298663">
    <property type="component" value="Unassembled WGS sequence"/>
</dbReference>
<evidence type="ECO:0000256" key="2">
    <source>
        <dbReference type="SAM" id="SignalP"/>
    </source>
</evidence>
<accession>A0A4U5PHY8</accession>
<feature type="transmembrane region" description="Helical" evidence="1">
    <location>
        <begin position="191"/>
        <end position="215"/>
    </location>
</feature>
<dbReference type="EMBL" id="AZBU02000002">
    <property type="protein sequence ID" value="TKR96056.1"/>
    <property type="molecule type" value="Genomic_DNA"/>
</dbReference>